<keyword evidence="1" id="KW-0614">Plasmid</keyword>
<proteinExistence type="predicted"/>
<dbReference type="HOGENOM" id="CLU_1275548_0_0_5"/>
<reference evidence="2" key="1">
    <citation type="journal article" date="2011" name="PLoS Genet.">
        <title>Azospirillum genomes reveal transition of bacteria from aquatic to terrestrial environments.</title>
        <authorList>
            <person name="Wisniewski-Dye F."/>
            <person name="Borziak K."/>
            <person name="Khalsa-Moyers G."/>
            <person name="Alexandre G."/>
            <person name="Sukharnikov L.O."/>
            <person name="Wuichet K."/>
            <person name="Hurst G.B."/>
            <person name="McDonald W.H."/>
            <person name="Robertson J.S."/>
            <person name="Barbe V."/>
            <person name="Calteau A."/>
            <person name="Rouy Z."/>
            <person name="Mangenot S."/>
            <person name="Prigent-Combaret C."/>
            <person name="Normand P."/>
            <person name="Boyer M."/>
            <person name="Siguier P."/>
            <person name="Dessaux Y."/>
            <person name="Elmerich C."/>
            <person name="Condemine G."/>
            <person name="Krishnen G."/>
            <person name="Kennedy I."/>
            <person name="Paterson A.H."/>
            <person name="Gonzalez V."/>
            <person name="Mavingui P."/>
            <person name="Zhulin I.B."/>
        </authorList>
    </citation>
    <scope>NUCLEOTIDE SEQUENCE [LARGE SCALE GENOMIC DNA]</scope>
    <source>
        <strain evidence="2">4B</strain>
    </source>
</reference>
<dbReference type="RefSeq" id="WP_014249927.1">
    <property type="nucleotide sequence ID" value="NC_016624.1"/>
</dbReference>
<organism evidence="1 2">
    <name type="scientific">Azospirillum lipoferum (strain 4B)</name>
    <dbReference type="NCBI Taxonomy" id="862719"/>
    <lineage>
        <taxon>Bacteria</taxon>
        <taxon>Pseudomonadati</taxon>
        <taxon>Pseudomonadota</taxon>
        <taxon>Alphaproteobacteria</taxon>
        <taxon>Rhodospirillales</taxon>
        <taxon>Azospirillaceae</taxon>
        <taxon>Azospirillum</taxon>
    </lineage>
</organism>
<protein>
    <submittedName>
        <fullName evidence="1">Uncharacterized protein</fullName>
    </submittedName>
</protein>
<name>G7ZHS2_AZOL4</name>
<keyword evidence="2" id="KW-1185">Reference proteome</keyword>
<gene>
    <name evidence="1" type="ordered locus">AZOLI_p50091</name>
</gene>
<dbReference type="EMBL" id="FQ311873">
    <property type="protein sequence ID" value="CBS91096.1"/>
    <property type="molecule type" value="Genomic_DNA"/>
</dbReference>
<dbReference type="OrthoDB" id="7306891at2"/>
<accession>G7ZHS2</accession>
<dbReference type="AlphaFoldDB" id="G7ZHS2"/>
<dbReference type="KEGG" id="ali:AZOLI_p50091"/>
<sequence>MPIASPIITVPLATDAGAFLKRHIVAFFMPNGMTPALWAQRVNGAAVNVQGHRPSIFQVTQVANANVHHRGRVYGWSGGGNFYQVSPNGAGDGTAYFLPWNVDSAYSLVIGNDASLFFNALMNGCSFGWNPGNGTVRVAHHNIRSSQGSTDNAAMLDAMSGYQGRLMRDDYRNLANGSGQATVIGVRVNGQWQIWSQVFSRPSPGRYNILSVRRLL</sequence>
<geneLocation type="plasmid" evidence="1 2">
    <name>AZO_p5</name>
</geneLocation>
<dbReference type="Proteomes" id="UP000005667">
    <property type="component" value="Plasmid AZO_p5"/>
</dbReference>
<evidence type="ECO:0000313" key="2">
    <source>
        <dbReference type="Proteomes" id="UP000005667"/>
    </source>
</evidence>
<evidence type="ECO:0000313" key="1">
    <source>
        <dbReference type="EMBL" id="CBS91096.1"/>
    </source>
</evidence>